<reference evidence="3" key="1">
    <citation type="submission" date="2018-06" db="EMBL/GenBank/DDBJ databases">
        <authorList>
            <person name="Zhirakovskaya E."/>
        </authorList>
    </citation>
    <scope>NUCLEOTIDE SEQUENCE</scope>
</reference>
<sequence length="529" mass="58298">MHYEGMEMKFLIFVVLVMFCAPPVFVAWLYFRNRGQTQHSLLRGQYWFAGILRYIIEKVGPEFRFYITDDDNAGKPISRVKFVAIVKATKYLKTLVSFGSKRDFSAPGIYLKNSMFPLLNEELEVDNSITIQTKKYVVTNDGLFFRDEITEDVDVRPWHLTEDHIIVVGNEREHPWKLKGLVGMSGMSYGALGPNAITALSKGIGMAGASWMNTGEGSVSPYHLSGGCDIVFQIGPGLFGVRDKNGNFDWDELRGKAAIPEVKAFELKLGQGAKIRGGHVEGVKVTPEIAAIRGVEPWKNIDSPNRFSTISNVKDLFDFVGRIQDETGLPVGVKIVMGDVDSLDEFCEEFQKRGRGPDFITIDGSEGGTGATFKEIADSLGIPINSAIIMAENALCKAGVRDKIKIIAAGKLHMPDEVAMAIGLGADLVAIARGFMISVGCIMTEKCHSNKCPVAVATTNPEIQRALYVDEKKYRVMNYIITLRAGLFSLSAACGLKSPTEFTRRNLVYRNANLKVANIADMFPGPSEH</sequence>
<dbReference type="InterPro" id="IPR002932">
    <property type="entry name" value="Glu_synthdom"/>
</dbReference>
<dbReference type="SUPFAM" id="SSF51395">
    <property type="entry name" value="FMN-linked oxidoreductases"/>
    <property type="match status" value="1"/>
</dbReference>
<dbReference type="GO" id="GO:0016041">
    <property type="term" value="F:glutamate synthase (ferredoxin) activity"/>
    <property type="evidence" value="ECO:0007669"/>
    <property type="project" value="UniProtKB-EC"/>
</dbReference>
<proteinExistence type="inferred from homology"/>
<gene>
    <name evidence="3" type="ORF">MNBD_NITROSPINAE01-686</name>
</gene>
<keyword evidence="3" id="KW-0560">Oxidoreductase</keyword>
<evidence type="ECO:0000259" key="2">
    <source>
        <dbReference type="Pfam" id="PF01645"/>
    </source>
</evidence>
<evidence type="ECO:0000313" key="3">
    <source>
        <dbReference type="EMBL" id="VAX20111.1"/>
    </source>
</evidence>
<feature type="domain" description="Glutamate synthase" evidence="2">
    <location>
        <begin position="159"/>
        <end position="496"/>
    </location>
</feature>
<dbReference type="Gene3D" id="3.20.20.70">
    <property type="entry name" value="Aldolase class I"/>
    <property type="match status" value="1"/>
</dbReference>
<dbReference type="PIRSF" id="PIRSF006429">
    <property type="entry name" value="GOGAT_lg_2"/>
    <property type="match status" value="1"/>
</dbReference>
<dbReference type="AlphaFoldDB" id="A0A3B1C036"/>
<dbReference type="Pfam" id="PF01645">
    <property type="entry name" value="Glu_synthase"/>
    <property type="match status" value="1"/>
</dbReference>
<dbReference type="InterPro" id="IPR013785">
    <property type="entry name" value="Aldolase_TIM"/>
</dbReference>
<dbReference type="PANTHER" id="PTHR43819:SF1">
    <property type="entry name" value="ARCHAEAL-TYPE GLUTAMATE SYNTHASE [NADPH]"/>
    <property type="match status" value="1"/>
</dbReference>
<dbReference type="PANTHER" id="PTHR43819">
    <property type="entry name" value="ARCHAEAL-TYPE GLUTAMATE SYNTHASE [NADPH]"/>
    <property type="match status" value="1"/>
</dbReference>
<dbReference type="CDD" id="cd02808">
    <property type="entry name" value="GltS_FMN"/>
    <property type="match status" value="1"/>
</dbReference>
<organism evidence="3">
    <name type="scientific">hydrothermal vent metagenome</name>
    <dbReference type="NCBI Taxonomy" id="652676"/>
    <lineage>
        <taxon>unclassified sequences</taxon>
        <taxon>metagenomes</taxon>
        <taxon>ecological metagenomes</taxon>
    </lineage>
</organism>
<dbReference type="EMBL" id="UOGC01000100">
    <property type="protein sequence ID" value="VAX20111.1"/>
    <property type="molecule type" value="Genomic_DNA"/>
</dbReference>
<dbReference type="InterPro" id="IPR024188">
    <property type="entry name" value="GltB"/>
</dbReference>
<dbReference type="EC" id="1.4.7.1" evidence="3"/>
<name>A0A3B1C036_9ZZZZ</name>
<comment type="similarity">
    <text evidence="1">Belongs to the glutamate synthase family.</text>
</comment>
<dbReference type="GO" id="GO:0006537">
    <property type="term" value="P:glutamate biosynthetic process"/>
    <property type="evidence" value="ECO:0007669"/>
    <property type="project" value="InterPro"/>
</dbReference>
<evidence type="ECO:0000256" key="1">
    <source>
        <dbReference type="ARBA" id="ARBA00009716"/>
    </source>
</evidence>
<protein>
    <submittedName>
        <fullName evidence="3">Ferredoxin-dependent glutamate synthase</fullName>
        <ecNumber evidence="3">1.4.7.1</ecNumber>
    </submittedName>
</protein>
<accession>A0A3B1C036</accession>